<dbReference type="CDD" id="cd01454">
    <property type="entry name" value="vWA_norD_type"/>
    <property type="match status" value="1"/>
</dbReference>
<dbReference type="PANTHER" id="PTHR41248">
    <property type="entry name" value="NORD PROTEIN"/>
    <property type="match status" value="1"/>
</dbReference>
<dbReference type="InterPro" id="IPR051928">
    <property type="entry name" value="NorD/CobT"/>
</dbReference>
<name>A0A1W1BLF5_9ZZZZ</name>
<evidence type="ECO:0000256" key="1">
    <source>
        <dbReference type="SAM" id="MobiDB-lite"/>
    </source>
</evidence>
<sequence>MAFKVSRLFSWSKVLLEDVDEKVGIFADSYLRKKASRLYEEAAVSFESKEKALKIFYHLLGGDKAKELHITDKRFVETSRTLLEKFSGKGRSFFLAWQDEKALYFPATLAYFDDKALNDMHYYWLCAMLTQVDLQNGDIITENRRAAAFLSEKYAGFRDFYTKAKASLLQNYPELSYIDASNSEALLDDNSYPNPLWIYPSIAANAKLLDFNDEEEMGRQDGKEDKTEELKMKKKANQIDDEKETDGLLLFLPESLMSFMEQVNVDRQENDSFDEDALYNAAELDEITLGKKDANLSSRVKMDLDISSRDVEDYPLGNGFLRDEWDYKKESYLKKYVRIYPQVAINVEPLALPKRLNKMMKRIQSELDLMELDRVKIDNLPYGDEINFDAWIEYRGHQNKSNHPQRFFQSFEKKTRDMATLLLADISLSTEAGVTQDLRVIDLIKDSLMVFSESLNRLEDSFGIYAFSSIKNKKVNFHIIKNFKESYGELVRGRIDVLKPGYYTRLGAAVRESGKILQKQQNENRLLLILSDGKPNDTDRYDGRYGIEDTKKAIEEVRQMGITPFCITIDVEAREYLPYLFGKSSYAVIRDAKKLPKVLTEIYMNLTK</sequence>
<protein>
    <submittedName>
        <fullName evidence="3">Nitric oxide reductase activation protein NorD</fullName>
    </submittedName>
</protein>
<dbReference type="Gene3D" id="3.40.50.410">
    <property type="entry name" value="von Willebrand factor, type A domain"/>
    <property type="match status" value="1"/>
</dbReference>
<dbReference type="PANTHER" id="PTHR41248:SF1">
    <property type="entry name" value="NORD PROTEIN"/>
    <property type="match status" value="1"/>
</dbReference>
<reference evidence="3" key="1">
    <citation type="submission" date="2016-10" db="EMBL/GenBank/DDBJ databases">
        <authorList>
            <person name="de Groot N.N."/>
        </authorList>
    </citation>
    <scope>NUCLEOTIDE SEQUENCE</scope>
</reference>
<dbReference type="AlphaFoldDB" id="A0A1W1BLF5"/>
<organism evidence="3">
    <name type="scientific">hydrothermal vent metagenome</name>
    <dbReference type="NCBI Taxonomy" id="652676"/>
    <lineage>
        <taxon>unclassified sequences</taxon>
        <taxon>metagenomes</taxon>
        <taxon>ecological metagenomes</taxon>
    </lineage>
</organism>
<dbReference type="InterPro" id="IPR036465">
    <property type="entry name" value="vWFA_dom_sf"/>
</dbReference>
<evidence type="ECO:0000259" key="2">
    <source>
        <dbReference type="PROSITE" id="PS50234"/>
    </source>
</evidence>
<feature type="region of interest" description="Disordered" evidence="1">
    <location>
        <begin position="215"/>
        <end position="236"/>
    </location>
</feature>
<dbReference type="InterPro" id="IPR002035">
    <property type="entry name" value="VWF_A"/>
</dbReference>
<feature type="domain" description="VWFA" evidence="2">
    <location>
        <begin position="417"/>
        <end position="602"/>
    </location>
</feature>
<dbReference type="PROSITE" id="PS50234">
    <property type="entry name" value="VWFA"/>
    <property type="match status" value="1"/>
</dbReference>
<dbReference type="SUPFAM" id="SSF53300">
    <property type="entry name" value="vWA-like"/>
    <property type="match status" value="1"/>
</dbReference>
<dbReference type="SMART" id="SM00327">
    <property type="entry name" value="VWA"/>
    <property type="match status" value="1"/>
</dbReference>
<proteinExistence type="predicted"/>
<accession>A0A1W1BLF5</accession>
<evidence type="ECO:0000313" key="3">
    <source>
        <dbReference type="EMBL" id="SFV54301.1"/>
    </source>
</evidence>
<gene>
    <name evidence="3" type="ORF">MNB_SM-6-724</name>
</gene>
<feature type="compositionally biased region" description="Basic and acidic residues" evidence="1">
    <location>
        <begin position="217"/>
        <end position="231"/>
    </location>
</feature>
<dbReference type="EMBL" id="FPHK01000011">
    <property type="protein sequence ID" value="SFV54301.1"/>
    <property type="molecule type" value="Genomic_DNA"/>
</dbReference>